<dbReference type="GO" id="GO:0008883">
    <property type="term" value="F:glutamyl-tRNA reductase activity"/>
    <property type="evidence" value="ECO:0007669"/>
    <property type="project" value="InterPro"/>
</dbReference>
<name>A0A1I2BKX8_9BACT</name>
<keyword evidence="3" id="KW-1185">Reference proteome</keyword>
<reference evidence="2 3" key="1">
    <citation type="submission" date="2016-10" db="EMBL/GenBank/DDBJ databases">
        <authorList>
            <person name="de Groot N.N."/>
        </authorList>
    </citation>
    <scope>NUCLEOTIDE SEQUENCE [LARGE SCALE GENOMIC DNA]</scope>
    <source>
        <strain>GEY</strain>
        <strain evidence="3">DSM 9560</strain>
    </source>
</reference>
<dbReference type="Pfam" id="PF00745">
    <property type="entry name" value="GlutR_dimer"/>
    <property type="match status" value="1"/>
</dbReference>
<proteinExistence type="predicted"/>
<protein>
    <submittedName>
        <fullName evidence="2">Glutamyl-tRNAGlu reductase, dimerisation domain</fullName>
    </submittedName>
</protein>
<dbReference type="InterPro" id="IPR036453">
    <property type="entry name" value="GluRdtase_dimer_dom_sf"/>
</dbReference>
<dbReference type="AlphaFoldDB" id="A0A1I2BKX8"/>
<sequence length="73" mass="8586">MVKEQIKTTIEQIRQEELQRYSKSLKAHESIVVEQVTQGFIEKLMQKLEAHLFQNEANDKLEALAMLFSIPQR</sequence>
<dbReference type="SUPFAM" id="SSF69075">
    <property type="entry name" value="Glutamyl tRNA-reductase dimerization domain"/>
    <property type="match status" value="1"/>
</dbReference>
<dbReference type="GO" id="GO:0050661">
    <property type="term" value="F:NADP binding"/>
    <property type="evidence" value="ECO:0007669"/>
    <property type="project" value="InterPro"/>
</dbReference>
<organism evidence="2 3">
    <name type="scientific">Thermoflexibacter ruber</name>
    <dbReference type="NCBI Taxonomy" id="1003"/>
    <lineage>
        <taxon>Bacteria</taxon>
        <taxon>Pseudomonadati</taxon>
        <taxon>Bacteroidota</taxon>
        <taxon>Cytophagia</taxon>
        <taxon>Cytophagales</taxon>
        <taxon>Thermoflexibacteraceae</taxon>
        <taxon>Thermoflexibacter</taxon>
    </lineage>
</organism>
<feature type="domain" description="Tetrapyrrole biosynthesis glutamyl-tRNA reductase dimerisation" evidence="1">
    <location>
        <begin position="5"/>
        <end position="69"/>
    </location>
</feature>
<dbReference type="EMBL" id="FONY01000003">
    <property type="protein sequence ID" value="SFE56577.1"/>
    <property type="molecule type" value="Genomic_DNA"/>
</dbReference>
<accession>A0A1I2BKX8</accession>
<evidence type="ECO:0000313" key="2">
    <source>
        <dbReference type="EMBL" id="SFE56577.1"/>
    </source>
</evidence>
<gene>
    <name evidence="2" type="ORF">SAMN04488541_100351</name>
</gene>
<dbReference type="RefSeq" id="WP_091539330.1">
    <property type="nucleotide sequence ID" value="NZ_FONY01000003.1"/>
</dbReference>
<evidence type="ECO:0000259" key="1">
    <source>
        <dbReference type="Pfam" id="PF00745"/>
    </source>
</evidence>
<evidence type="ECO:0000313" key="3">
    <source>
        <dbReference type="Proteomes" id="UP000199513"/>
    </source>
</evidence>
<dbReference type="GO" id="GO:0033014">
    <property type="term" value="P:tetrapyrrole biosynthetic process"/>
    <property type="evidence" value="ECO:0007669"/>
    <property type="project" value="InterPro"/>
</dbReference>
<dbReference type="Proteomes" id="UP000199513">
    <property type="component" value="Unassembled WGS sequence"/>
</dbReference>
<dbReference type="InterPro" id="IPR015896">
    <property type="entry name" value="4pyrrol_synth_GluRdtase_dimer"/>
</dbReference>